<proteinExistence type="inferred from homology"/>
<evidence type="ECO:0000256" key="1">
    <source>
        <dbReference type="ARBA" id="ARBA00006538"/>
    </source>
</evidence>
<dbReference type="Pfam" id="PF20789">
    <property type="entry name" value="4HBT_3C"/>
    <property type="match status" value="1"/>
</dbReference>
<feature type="domain" description="Acyl-CoA thioesterase-like N-terminal HotDog" evidence="3">
    <location>
        <begin position="18"/>
        <end position="103"/>
    </location>
</feature>
<evidence type="ECO:0000313" key="5">
    <source>
        <dbReference type="EMBL" id="PKF72577.1"/>
    </source>
</evidence>
<dbReference type="PANTHER" id="PTHR11066:SF34">
    <property type="entry name" value="ACYL-COENZYME A THIOESTERASE 8"/>
    <property type="match status" value="1"/>
</dbReference>
<reference evidence="6" key="1">
    <citation type="submission" date="2017-12" db="EMBL/GenBank/DDBJ databases">
        <authorList>
            <person name="Yu X.-Y."/>
        </authorList>
    </citation>
    <scope>NUCLEOTIDE SEQUENCE [LARGE SCALE GENOMIC DNA]</scope>
    <source>
        <strain evidence="6">ZYSR67-Z</strain>
    </source>
</reference>
<evidence type="ECO:0000259" key="3">
    <source>
        <dbReference type="Pfam" id="PF13622"/>
    </source>
</evidence>
<dbReference type="InterPro" id="IPR029069">
    <property type="entry name" value="HotDog_dom_sf"/>
</dbReference>
<evidence type="ECO:0000256" key="2">
    <source>
        <dbReference type="ARBA" id="ARBA00022801"/>
    </source>
</evidence>
<comment type="caution">
    <text evidence="5">The sequence shown here is derived from an EMBL/GenBank/DDBJ whole genome shotgun (WGS) entry which is preliminary data.</text>
</comment>
<dbReference type="GO" id="GO:0006637">
    <property type="term" value="P:acyl-CoA metabolic process"/>
    <property type="evidence" value="ECO:0007669"/>
    <property type="project" value="InterPro"/>
</dbReference>
<comment type="similarity">
    <text evidence="1">Belongs to the C/M/P thioester hydrolase family.</text>
</comment>
<dbReference type="InterPro" id="IPR003703">
    <property type="entry name" value="Acyl_CoA_thio"/>
</dbReference>
<feature type="domain" description="Acyl-CoA thioesterase-like C-terminal" evidence="4">
    <location>
        <begin position="125"/>
        <end position="263"/>
    </location>
</feature>
<sequence length="265" mass="28568">MNFQELLDAQRTGQLAGLPEDWGQGRTLFGGMMAALLLDAMRQQVPAERCLRALSISFIAPAALGQGMQVEVELLREGRAVSQLLARASQDGQVVALLQGSFGASRLSQVQVAGLPAPSFKAAEVCQRMPWLPGITPNFTQHFDMRWAVGGLPFSGNLSREMGGWVSFADVQLADQRLDECHLLGLVDAWPPALLPHLKAPAAGSSLTWTIEFMQPLQVCAANSRFAYLATIEHAADGYGHVAAGLWDSQGRQVAISRQTVTVFA</sequence>
<dbReference type="InterPro" id="IPR042171">
    <property type="entry name" value="Acyl-CoA_hotdog"/>
</dbReference>
<dbReference type="Gene3D" id="2.40.160.210">
    <property type="entry name" value="Acyl-CoA thioesterase, double hotdog domain"/>
    <property type="match status" value="1"/>
</dbReference>
<dbReference type="SUPFAM" id="SSF54637">
    <property type="entry name" value="Thioesterase/thiol ester dehydrase-isomerase"/>
    <property type="match status" value="2"/>
</dbReference>
<dbReference type="EMBL" id="PIYS01000003">
    <property type="protein sequence ID" value="PKF72577.1"/>
    <property type="molecule type" value="Genomic_DNA"/>
</dbReference>
<dbReference type="RefSeq" id="WP_101192609.1">
    <property type="nucleotide sequence ID" value="NZ_PIYS01000003.1"/>
</dbReference>
<gene>
    <name evidence="5" type="ORF">CW360_02330</name>
</gene>
<organism evidence="5 6">
    <name type="scientific">Pseudomonas fluvialis</name>
    <dbReference type="NCBI Taxonomy" id="1793966"/>
    <lineage>
        <taxon>Bacteria</taxon>
        <taxon>Pseudomonadati</taxon>
        <taxon>Pseudomonadota</taxon>
        <taxon>Gammaproteobacteria</taxon>
        <taxon>Pseudomonadales</taxon>
        <taxon>Pseudomonadaceae</taxon>
        <taxon>Pseudomonas</taxon>
    </lineage>
</organism>
<dbReference type="InterPro" id="IPR049450">
    <property type="entry name" value="ACOT8-like_C"/>
</dbReference>
<dbReference type="GO" id="GO:0009062">
    <property type="term" value="P:fatty acid catabolic process"/>
    <property type="evidence" value="ECO:0007669"/>
    <property type="project" value="TreeGrafter"/>
</dbReference>
<dbReference type="GO" id="GO:0005829">
    <property type="term" value="C:cytosol"/>
    <property type="evidence" value="ECO:0007669"/>
    <property type="project" value="TreeGrafter"/>
</dbReference>
<dbReference type="PANTHER" id="PTHR11066">
    <property type="entry name" value="ACYL-COA THIOESTERASE"/>
    <property type="match status" value="1"/>
</dbReference>
<evidence type="ECO:0000259" key="4">
    <source>
        <dbReference type="Pfam" id="PF20789"/>
    </source>
</evidence>
<dbReference type="GO" id="GO:0047617">
    <property type="term" value="F:fatty acyl-CoA hydrolase activity"/>
    <property type="evidence" value="ECO:0007669"/>
    <property type="project" value="InterPro"/>
</dbReference>
<dbReference type="InterPro" id="IPR049449">
    <property type="entry name" value="TesB_ACOT8-like_N"/>
</dbReference>
<dbReference type="Proteomes" id="UP000242861">
    <property type="component" value="Unassembled WGS sequence"/>
</dbReference>
<dbReference type="Pfam" id="PF13622">
    <property type="entry name" value="4HBT_3"/>
    <property type="match status" value="1"/>
</dbReference>
<evidence type="ECO:0000313" key="6">
    <source>
        <dbReference type="Proteomes" id="UP000242861"/>
    </source>
</evidence>
<accession>A0A2I0CT92</accession>
<keyword evidence="2" id="KW-0378">Hydrolase</keyword>
<dbReference type="AlphaFoldDB" id="A0A2I0CT92"/>
<name>A0A2I0CT92_9PSED</name>
<protein>
    <submittedName>
        <fullName evidence="5">Acyl-CoA thioesterase II</fullName>
    </submittedName>
</protein>